<reference evidence="7" key="1">
    <citation type="submission" date="2023-07" db="EMBL/GenBank/DDBJ databases">
        <title>Sorghum-associated microbial communities from plants grown in Nebraska, USA.</title>
        <authorList>
            <person name="Schachtman D."/>
        </authorList>
    </citation>
    <scope>NUCLEOTIDE SEQUENCE</scope>
    <source>
        <strain evidence="7">BE80</strain>
    </source>
</reference>
<dbReference type="Pfam" id="PF06803">
    <property type="entry name" value="DUF1232"/>
    <property type="match status" value="1"/>
</dbReference>
<dbReference type="RefSeq" id="WP_235540399.1">
    <property type="nucleotide sequence ID" value="NZ_JAVDTR010000014.1"/>
</dbReference>
<keyword evidence="2 5" id="KW-0812">Transmembrane</keyword>
<evidence type="ECO:0000313" key="8">
    <source>
        <dbReference type="Proteomes" id="UP001254832"/>
    </source>
</evidence>
<comment type="caution">
    <text evidence="7">The sequence shown here is derived from an EMBL/GenBank/DDBJ whole genome shotgun (WGS) entry which is preliminary data.</text>
</comment>
<protein>
    <submittedName>
        <fullName evidence="7">Uncharacterized membrane protein YkvA (DUF1232 family)</fullName>
    </submittedName>
</protein>
<feature type="transmembrane region" description="Helical" evidence="5">
    <location>
        <begin position="88"/>
        <end position="111"/>
    </location>
</feature>
<accession>A0AAP5H430</accession>
<gene>
    <name evidence="7" type="ORF">J2W91_004490</name>
</gene>
<evidence type="ECO:0000259" key="6">
    <source>
        <dbReference type="Pfam" id="PF06803"/>
    </source>
</evidence>
<organism evidence="7 8">
    <name type="scientific">Paenibacillus amylolyticus</name>
    <dbReference type="NCBI Taxonomy" id="1451"/>
    <lineage>
        <taxon>Bacteria</taxon>
        <taxon>Bacillati</taxon>
        <taxon>Bacillota</taxon>
        <taxon>Bacilli</taxon>
        <taxon>Bacillales</taxon>
        <taxon>Paenibacillaceae</taxon>
        <taxon>Paenibacillus</taxon>
    </lineage>
</organism>
<feature type="transmembrane region" description="Helical" evidence="5">
    <location>
        <begin position="46"/>
        <end position="67"/>
    </location>
</feature>
<dbReference type="GO" id="GO:0012505">
    <property type="term" value="C:endomembrane system"/>
    <property type="evidence" value="ECO:0007669"/>
    <property type="project" value="UniProtKB-SubCell"/>
</dbReference>
<feature type="domain" description="DUF1232" evidence="6">
    <location>
        <begin position="22"/>
        <end position="57"/>
    </location>
</feature>
<comment type="subcellular location">
    <subcellularLocation>
        <location evidence="1">Endomembrane system</location>
        <topology evidence="1">Multi-pass membrane protein</topology>
    </subcellularLocation>
</comment>
<keyword evidence="4 5" id="KW-0472">Membrane</keyword>
<evidence type="ECO:0000256" key="3">
    <source>
        <dbReference type="ARBA" id="ARBA00022989"/>
    </source>
</evidence>
<name>A0AAP5H430_PAEAM</name>
<feature type="transmembrane region" description="Helical" evidence="5">
    <location>
        <begin position="20"/>
        <end position="40"/>
    </location>
</feature>
<evidence type="ECO:0000256" key="5">
    <source>
        <dbReference type="SAM" id="Phobius"/>
    </source>
</evidence>
<evidence type="ECO:0000313" key="7">
    <source>
        <dbReference type="EMBL" id="MDR6725985.1"/>
    </source>
</evidence>
<evidence type="ECO:0000256" key="1">
    <source>
        <dbReference type="ARBA" id="ARBA00004127"/>
    </source>
</evidence>
<evidence type="ECO:0000256" key="2">
    <source>
        <dbReference type="ARBA" id="ARBA00022692"/>
    </source>
</evidence>
<dbReference type="InterPro" id="IPR010652">
    <property type="entry name" value="DUF1232"/>
</dbReference>
<evidence type="ECO:0000256" key="4">
    <source>
        <dbReference type="ARBA" id="ARBA00023136"/>
    </source>
</evidence>
<dbReference type="EMBL" id="JAVDTR010000014">
    <property type="protein sequence ID" value="MDR6725985.1"/>
    <property type="molecule type" value="Genomic_DNA"/>
</dbReference>
<dbReference type="Proteomes" id="UP001254832">
    <property type="component" value="Unassembled WGS sequence"/>
</dbReference>
<sequence length="116" mass="13509">MLKSNLLVLYLSYRDPRVKWFAKLFTLCVVAYAFSPIDLIPDFIPILGYVDDLIIVPIGIVLALKMIPQVVIEENRPKAQEILSKPRNWYTATLFIIVWVLLAAWLSLYVYNRFFS</sequence>
<keyword evidence="3 5" id="KW-1133">Transmembrane helix</keyword>
<proteinExistence type="predicted"/>
<dbReference type="AlphaFoldDB" id="A0AAP5H430"/>